<evidence type="ECO:0000313" key="2">
    <source>
        <dbReference type="EMBL" id="MBD8036251.1"/>
    </source>
</evidence>
<evidence type="ECO:0000256" key="1">
    <source>
        <dbReference type="SAM" id="Phobius"/>
    </source>
</evidence>
<dbReference type="EMBL" id="JACSPZ010000002">
    <property type="protein sequence ID" value="MBD8036251.1"/>
    <property type="molecule type" value="Genomic_DNA"/>
</dbReference>
<sequence>MPINNHGNKSNQPSDSTDIQIARLAFIAATITTLGDGLAALAAGLALQELEKSNNQSTQPQYDQSKQMDSTQKQIDYLIKELKQIKKMLS</sequence>
<reference evidence="2 3" key="1">
    <citation type="submission" date="2020-08" db="EMBL/GenBank/DDBJ databases">
        <title>A Genomic Blueprint of the Chicken Gut Microbiome.</title>
        <authorList>
            <person name="Gilroy R."/>
            <person name="Ravi A."/>
            <person name="Getino M."/>
            <person name="Pursley I."/>
            <person name="Horton D.L."/>
            <person name="Alikhan N.-F."/>
            <person name="Baker D."/>
            <person name="Gharbi K."/>
            <person name="Hall N."/>
            <person name="Watson M."/>
            <person name="Adriaenssens E.M."/>
            <person name="Foster-Nyarko E."/>
            <person name="Jarju S."/>
            <person name="Secka A."/>
            <person name="Antonio M."/>
            <person name="Oren A."/>
            <person name="Chaudhuri R."/>
            <person name="La Ragione R.M."/>
            <person name="Hildebrand F."/>
            <person name="Pallen M.J."/>
        </authorList>
    </citation>
    <scope>NUCLEOTIDE SEQUENCE [LARGE SCALE GENOMIC DNA]</scope>
    <source>
        <strain evidence="2 3">A46</strain>
    </source>
</reference>
<evidence type="ECO:0000313" key="3">
    <source>
        <dbReference type="Proteomes" id="UP000619101"/>
    </source>
</evidence>
<keyword evidence="1" id="KW-0472">Membrane</keyword>
<keyword evidence="2" id="KW-0396">Initiation factor</keyword>
<organism evidence="2 3">
    <name type="scientific">Solibacillus faecavium</name>
    <dbReference type="NCBI Taxonomy" id="2762221"/>
    <lineage>
        <taxon>Bacteria</taxon>
        <taxon>Bacillati</taxon>
        <taxon>Bacillota</taxon>
        <taxon>Bacilli</taxon>
        <taxon>Bacillales</taxon>
        <taxon>Caryophanaceae</taxon>
        <taxon>Solibacillus</taxon>
    </lineage>
</organism>
<dbReference type="Proteomes" id="UP000619101">
    <property type="component" value="Unassembled WGS sequence"/>
</dbReference>
<keyword evidence="3" id="KW-1185">Reference proteome</keyword>
<name>A0ABR8XWC4_9BACL</name>
<proteinExistence type="predicted"/>
<feature type="transmembrane region" description="Helical" evidence="1">
    <location>
        <begin position="20"/>
        <end position="47"/>
    </location>
</feature>
<keyword evidence="2" id="KW-0648">Protein biosynthesis</keyword>
<keyword evidence="1" id="KW-0812">Transmembrane</keyword>
<gene>
    <name evidence="2" type="ORF">H9635_05805</name>
</gene>
<protein>
    <submittedName>
        <fullName evidence="2">Translation initiation factor 2</fullName>
    </submittedName>
</protein>
<dbReference type="GO" id="GO:0003743">
    <property type="term" value="F:translation initiation factor activity"/>
    <property type="evidence" value="ECO:0007669"/>
    <property type="project" value="UniProtKB-KW"/>
</dbReference>
<keyword evidence="1" id="KW-1133">Transmembrane helix</keyword>
<comment type="caution">
    <text evidence="2">The sequence shown here is derived from an EMBL/GenBank/DDBJ whole genome shotgun (WGS) entry which is preliminary data.</text>
</comment>
<accession>A0ABR8XWC4</accession>
<dbReference type="RefSeq" id="WP_191699204.1">
    <property type="nucleotide sequence ID" value="NZ_JACSPZ010000002.1"/>
</dbReference>